<feature type="compositionally biased region" description="Polar residues" evidence="1">
    <location>
        <begin position="75"/>
        <end position="89"/>
    </location>
</feature>
<protein>
    <recommendedName>
        <fullName evidence="2">J domain-containing protein</fullName>
    </recommendedName>
</protein>
<keyword evidence="4" id="KW-1185">Reference proteome</keyword>
<evidence type="ECO:0000313" key="3">
    <source>
        <dbReference type="EMBL" id="KAL1602626.1"/>
    </source>
</evidence>
<dbReference type="Gene3D" id="1.10.287.110">
    <property type="entry name" value="DnaJ domain"/>
    <property type="match status" value="1"/>
</dbReference>
<dbReference type="Proteomes" id="UP001521785">
    <property type="component" value="Unassembled WGS sequence"/>
</dbReference>
<evidence type="ECO:0000256" key="1">
    <source>
        <dbReference type="SAM" id="MobiDB-lite"/>
    </source>
</evidence>
<dbReference type="PROSITE" id="PS50076">
    <property type="entry name" value="DNAJ_2"/>
    <property type="match status" value="1"/>
</dbReference>
<dbReference type="InterPro" id="IPR018253">
    <property type="entry name" value="DnaJ_domain_CS"/>
</dbReference>
<sequence>MDIEAYHRLAKLHHPAENRSNSDGGACEFHKAQEAYEKLYDTVSRAQYDEEMREKIDDAEARPFNVFNPRPRLSSPINTPRRTSPSTKPLANPNVKFHDIGSEFEEEQPEFANAYRNKGRRNDSQGYTA</sequence>
<name>A0ABR3RE00_9PLEO</name>
<dbReference type="EMBL" id="JAKJXO020000007">
    <property type="protein sequence ID" value="KAL1602626.1"/>
    <property type="molecule type" value="Genomic_DNA"/>
</dbReference>
<dbReference type="InterPro" id="IPR036869">
    <property type="entry name" value="J_dom_sf"/>
</dbReference>
<proteinExistence type="predicted"/>
<feature type="region of interest" description="Disordered" evidence="1">
    <location>
        <begin position="59"/>
        <end position="129"/>
    </location>
</feature>
<accession>A0ABR3RE00</accession>
<feature type="domain" description="J" evidence="2">
    <location>
        <begin position="1"/>
        <end position="52"/>
    </location>
</feature>
<dbReference type="InterPro" id="IPR001623">
    <property type="entry name" value="DnaJ_domain"/>
</dbReference>
<reference evidence="3 4" key="1">
    <citation type="submission" date="2024-02" db="EMBL/GenBank/DDBJ databases">
        <title>De novo assembly and annotation of 12 fungi associated with fruit tree decline syndrome in Ontario, Canada.</title>
        <authorList>
            <person name="Sulman M."/>
            <person name="Ellouze W."/>
            <person name="Ilyukhin E."/>
        </authorList>
    </citation>
    <scope>NUCLEOTIDE SEQUENCE [LARGE SCALE GENOMIC DNA]</scope>
    <source>
        <strain evidence="3 4">M42-189</strain>
    </source>
</reference>
<gene>
    <name evidence="3" type="ORF">SLS60_006043</name>
</gene>
<dbReference type="PROSITE" id="PS00636">
    <property type="entry name" value="DNAJ_1"/>
    <property type="match status" value="1"/>
</dbReference>
<dbReference type="SUPFAM" id="SSF46565">
    <property type="entry name" value="Chaperone J-domain"/>
    <property type="match status" value="1"/>
</dbReference>
<evidence type="ECO:0000259" key="2">
    <source>
        <dbReference type="PROSITE" id="PS50076"/>
    </source>
</evidence>
<dbReference type="Pfam" id="PF00226">
    <property type="entry name" value="DnaJ"/>
    <property type="match status" value="1"/>
</dbReference>
<organism evidence="3 4">
    <name type="scientific">Paraconiothyrium brasiliense</name>
    <dbReference type="NCBI Taxonomy" id="300254"/>
    <lineage>
        <taxon>Eukaryota</taxon>
        <taxon>Fungi</taxon>
        <taxon>Dikarya</taxon>
        <taxon>Ascomycota</taxon>
        <taxon>Pezizomycotina</taxon>
        <taxon>Dothideomycetes</taxon>
        <taxon>Pleosporomycetidae</taxon>
        <taxon>Pleosporales</taxon>
        <taxon>Massarineae</taxon>
        <taxon>Didymosphaeriaceae</taxon>
        <taxon>Paraconiothyrium</taxon>
    </lineage>
</organism>
<dbReference type="CDD" id="cd06257">
    <property type="entry name" value="DnaJ"/>
    <property type="match status" value="1"/>
</dbReference>
<evidence type="ECO:0000313" key="4">
    <source>
        <dbReference type="Proteomes" id="UP001521785"/>
    </source>
</evidence>
<comment type="caution">
    <text evidence="3">The sequence shown here is derived from an EMBL/GenBank/DDBJ whole genome shotgun (WGS) entry which is preliminary data.</text>
</comment>